<feature type="chain" id="PRO_5030844117" evidence="2">
    <location>
        <begin position="24"/>
        <end position="799"/>
    </location>
</feature>
<feature type="signal peptide" evidence="2">
    <location>
        <begin position="1"/>
        <end position="23"/>
    </location>
</feature>
<evidence type="ECO:0000256" key="2">
    <source>
        <dbReference type="SAM" id="SignalP"/>
    </source>
</evidence>
<evidence type="ECO:0000256" key="1">
    <source>
        <dbReference type="SAM" id="MobiDB-lite"/>
    </source>
</evidence>
<organism evidence="3">
    <name type="scientific">Odontella aurita</name>
    <dbReference type="NCBI Taxonomy" id="265563"/>
    <lineage>
        <taxon>Eukaryota</taxon>
        <taxon>Sar</taxon>
        <taxon>Stramenopiles</taxon>
        <taxon>Ochrophyta</taxon>
        <taxon>Bacillariophyta</taxon>
        <taxon>Mediophyceae</taxon>
        <taxon>Biddulphiophycidae</taxon>
        <taxon>Eupodiscales</taxon>
        <taxon>Odontellaceae</taxon>
        <taxon>Odontella</taxon>
    </lineage>
</organism>
<reference evidence="3" key="1">
    <citation type="submission" date="2021-01" db="EMBL/GenBank/DDBJ databases">
        <authorList>
            <person name="Corre E."/>
            <person name="Pelletier E."/>
            <person name="Niang G."/>
            <person name="Scheremetjew M."/>
            <person name="Finn R."/>
            <person name="Kale V."/>
            <person name="Holt S."/>
            <person name="Cochrane G."/>
            <person name="Meng A."/>
            <person name="Brown T."/>
            <person name="Cohen L."/>
        </authorList>
    </citation>
    <scope>NUCLEOTIDE SEQUENCE</scope>
    <source>
        <strain evidence="3">Isolate 1302-5</strain>
    </source>
</reference>
<evidence type="ECO:0000313" key="3">
    <source>
        <dbReference type="EMBL" id="CAE2259208.1"/>
    </source>
</evidence>
<feature type="region of interest" description="Disordered" evidence="1">
    <location>
        <begin position="259"/>
        <end position="300"/>
    </location>
</feature>
<proteinExistence type="predicted"/>
<feature type="region of interest" description="Disordered" evidence="1">
    <location>
        <begin position="24"/>
        <end position="89"/>
    </location>
</feature>
<keyword evidence="2" id="KW-0732">Signal</keyword>
<dbReference type="EMBL" id="HBKQ01037455">
    <property type="protein sequence ID" value="CAE2259208.1"/>
    <property type="molecule type" value="Transcribed_RNA"/>
</dbReference>
<dbReference type="AlphaFoldDB" id="A0A7S4N1A0"/>
<protein>
    <submittedName>
        <fullName evidence="3">Uncharacterized protein</fullName>
    </submittedName>
</protein>
<accession>A0A7S4N1A0</accession>
<gene>
    <name evidence="3" type="ORF">OAUR00152_LOCUS25846</name>
</gene>
<name>A0A7S4N1A0_9STRA</name>
<sequence length="799" mass="86139">MRHSAALTLLVFAAVASRETIRAEDDGMDDEKFVAPHDEFVTTTADTDKENDNDKPVRRRGPSPPGGDPVLPDVEVGLSLNNAAPGGGSEAAYCNKEKEGGDIDVLFESNTGCTSCRSFEGKVEGSGECSPGSGWELTYGFGTGRMGVLVTACPDKSLVLMQLTGEEGPAAIDYGPFTDGERAYLTKLADGIEDGTAVDVTIKGSLDALAVDATRALAAWPDDKFDLFVGTFVLPTDKTIDWFDPDDLLRKDKCSFAALQQQQQQQSPREELLPTEPPADSQGAASAQTEQPPTPYFQKGPPVIIFDTSYPTTSSPQSQPSGEGDCIDVCHVTSDGDELTLLQQCLFPSELTANFALHPCDYAITPGCGCDEIDDMNEFRSCVSASASAAHPRPDCPLDDPIDGIDDEGMLEPVVPTPSPTDCEELCHLEGHYDDEGRRIFRATHYGCLPPGEVRDRLDEYGCDWRVTDDSCDCSGGIDEAMFDLCRDPETCPDFDTGRLDETGVVRDDPVCTHICRISGDGNGSIRFQPQCLEPTAADRSLASQPCSFEIDDDDENGGDGSCRCEAGISFDNIRQCAGTKYCPADAPYRLRDDGTLLDDDPTITVPPTPAPTGCVDMCHIEFILPVGSSGDTRVEVTVSPRCEIPSAVESILADNDCDWAVENRPGCDCHSSSIGNPDELLDMLNLCSPPDCPAREDNITPSPTPRRVSWCLLDFVDNGNGGGTEVIVQEQIYRSVEEADDDDARGPCDWEVVEPDCPCIVNNSFDVGLIETCSPADCPRRSSVDGRRSLEHAEVWVI</sequence>
<feature type="compositionally biased region" description="Basic and acidic residues" evidence="1">
    <location>
        <begin position="24"/>
        <end position="56"/>
    </location>
</feature>